<reference evidence="2" key="1">
    <citation type="submission" date="2023-06" db="EMBL/GenBank/DDBJ databases">
        <title>Genome-scale phylogeny and comparative genomics of the fungal order Sordariales.</title>
        <authorList>
            <consortium name="Lawrence Berkeley National Laboratory"/>
            <person name="Hensen N."/>
            <person name="Bonometti L."/>
            <person name="Westerberg I."/>
            <person name="Brannstrom I.O."/>
            <person name="Guillou S."/>
            <person name="Cros-Aarteil S."/>
            <person name="Calhoun S."/>
            <person name="Haridas S."/>
            <person name="Kuo A."/>
            <person name="Mondo S."/>
            <person name="Pangilinan J."/>
            <person name="Riley R."/>
            <person name="Labutti K."/>
            <person name="Andreopoulos B."/>
            <person name="Lipzen A."/>
            <person name="Chen C."/>
            <person name="Yanf M."/>
            <person name="Daum C."/>
            <person name="Ng V."/>
            <person name="Clum A."/>
            <person name="Steindorff A."/>
            <person name="Ohm R."/>
            <person name="Martin F."/>
            <person name="Silar P."/>
            <person name="Natvig D."/>
            <person name="Lalanne C."/>
            <person name="Gautier V."/>
            <person name="Ament-Velasquez S.L."/>
            <person name="Kruys A."/>
            <person name="Hutchinson M.I."/>
            <person name="Powell A.J."/>
            <person name="Barry K."/>
            <person name="Miller A.N."/>
            <person name="Grigoriev I.V."/>
            <person name="Debuchy R."/>
            <person name="Gladieux P."/>
            <person name="Thoren M.H."/>
            <person name="Johannesson H."/>
        </authorList>
    </citation>
    <scope>NUCLEOTIDE SEQUENCE</scope>
    <source>
        <strain evidence="2">CBS 606.72</strain>
    </source>
</reference>
<keyword evidence="1" id="KW-0732">Signal</keyword>
<evidence type="ECO:0000256" key="1">
    <source>
        <dbReference type="SAM" id="SignalP"/>
    </source>
</evidence>
<accession>A0AA40BUR7</accession>
<dbReference type="AlphaFoldDB" id="A0AA40BUR7"/>
<keyword evidence="3" id="KW-1185">Reference proteome</keyword>
<feature type="signal peptide" evidence="1">
    <location>
        <begin position="1"/>
        <end position="18"/>
    </location>
</feature>
<name>A0AA40BUR7_9PEZI</name>
<sequence>MGCLVCSLLGAVFARLWADLRGIWADQIKCGREPKEGGLLGPASQFSVSGHLPGATVDLRLQLAQGEEGEFNVSQPVPIASRNFWRLKFIQKYPQLRGANVAQKKVAVRFKGLSLSWPDSGGFVARWQGRAAFAQGDSMCGENFVKF</sequence>
<dbReference type="Proteomes" id="UP001175000">
    <property type="component" value="Unassembled WGS sequence"/>
</dbReference>
<evidence type="ECO:0000313" key="2">
    <source>
        <dbReference type="EMBL" id="KAK0614330.1"/>
    </source>
</evidence>
<proteinExistence type="predicted"/>
<organism evidence="2 3">
    <name type="scientific">Immersiella caudata</name>
    <dbReference type="NCBI Taxonomy" id="314043"/>
    <lineage>
        <taxon>Eukaryota</taxon>
        <taxon>Fungi</taxon>
        <taxon>Dikarya</taxon>
        <taxon>Ascomycota</taxon>
        <taxon>Pezizomycotina</taxon>
        <taxon>Sordariomycetes</taxon>
        <taxon>Sordariomycetidae</taxon>
        <taxon>Sordariales</taxon>
        <taxon>Lasiosphaeriaceae</taxon>
        <taxon>Immersiella</taxon>
    </lineage>
</organism>
<evidence type="ECO:0000313" key="3">
    <source>
        <dbReference type="Proteomes" id="UP001175000"/>
    </source>
</evidence>
<dbReference type="EMBL" id="JAULSU010000006">
    <property type="protein sequence ID" value="KAK0614330.1"/>
    <property type="molecule type" value="Genomic_DNA"/>
</dbReference>
<comment type="caution">
    <text evidence="2">The sequence shown here is derived from an EMBL/GenBank/DDBJ whole genome shotgun (WGS) entry which is preliminary data.</text>
</comment>
<protein>
    <submittedName>
        <fullName evidence="2">Uncharacterized protein</fullName>
    </submittedName>
</protein>
<feature type="chain" id="PRO_5041340082" evidence="1">
    <location>
        <begin position="19"/>
        <end position="147"/>
    </location>
</feature>
<gene>
    <name evidence="2" type="ORF">B0T14DRAFT_528287</name>
</gene>